<accession>A0A839T3Y4</accession>
<dbReference type="Proteomes" id="UP000549250">
    <property type="component" value="Unassembled WGS sequence"/>
</dbReference>
<evidence type="ECO:0000313" key="2">
    <source>
        <dbReference type="EMBL" id="MBB3103196.1"/>
    </source>
</evidence>
<evidence type="ECO:0000313" key="3">
    <source>
        <dbReference type="Proteomes" id="UP000549250"/>
    </source>
</evidence>
<name>A0A839T3Y4_AZOMA</name>
<keyword evidence="1" id="KW-0732">Signal</keyword>
<comment type="caution">
    <text evidence="2">The sequence shown here is derived from an EMBL/GenBank/DDBJ whole genome shotgun (WGS) entry which is preliminary data.</text>
</comment>
<dbReference type="Pfam" id="PF06934">
    <property type="entry name" value="CTI"/>
    <property type="match status" value="1"/>
</dbReference>
<sequence length="761" mass="86728">MSLRFAWLSWLLCSMGVAAGPLSFQHDIQPILTAKCVACHACYDSPCQLNLGSSAGLLRGATKLPVYDGTRSEPQATTRLFIDAMDESEWRRKGFYSVLDPEPATGQQVALLERMLERGHDQQWQPNSRLPDGLDTSITRRNICPVPGELETFAHDNPQLGMPFAVTGLTTGEYATLQQWLDQGAVVDEHPIQPSPHEQQQIADWETFFNALDPRQELVSRWLYEHLFLAHLYFEEGEAGHFFEWVRSSTPSGQPVVPVATRRPNDDPGPTFYYRLRPVQGVIVRKTHITYPLSEHGLKRIRELFLADNWSADRIPDYSPYHRTSPLATFAAIPALARYQFLLENAEYFVRTFIRGPVCRGQIATDVIRDNFWVLFQAPQQDLYLTDPAYRIRTTPFLTLPGEFGTLGEIPNIWQRFRAQRNTYLNLRRMAYAKAPAPDWSHLWLGNENALLTIFRQYDSASVQKGLIGEIPQTLWLLDFPLLERIYYLLVVNFDVFGNVAHQALTRLHFDMLRNGAEQNFLRLLPADQRQPLLDDWYQGDGKLRLWLDYPTVDSKTPSGLELSGQNAKQDFANALLARSAAVNASPDPINRCQAAVCHRPGLPSDLARAEQLLSTLTGKPASRLQLIEQLPEATVLRVESPGGKREIYSLLRNRAHTNVAFMLGESYRLQPALDTLTLYPGLLSSYPNFIFNIPAGDMPQFVAKLQAVHGNTDFERVVSRWGIRRTHPEFWRYFNDLNTYQQETRPQEAGALDMNRYQNL</sequence>
<organism evidence="2 3">
    <name type="scientific">Azomonas macrocytogenes</name>
    <name type="common">Azotobacter macrocytogenes</name>
    <dbReference type="NCBI Taxonomy" id="69962"/>
    <lineage>
        <taxon>Bacteria</taxon>
        <taxon>Pseudomonadati</taxon>
        <taxon>Pseudomonadota</taxon>
        <taxon>Gammaproteobacteria</taxon>
        <taxon>Pseudomonadales</taxon>
        <taxon>Pseudomonadaceae</taxon>
        <taxon>Azomonas</taxon>
    </lineage>
</organism>
<feature type="chain" id="PRO_5032871572" description="Fatty acid cis/trans isomerase" evidence="1">
    <location>
        <begin position="20"/>
        <end position="761"/>
    </location>
</feature>
<reference evidence="2 3" key="1">
    <citation type="submission" date="2020-08" db="EMBL/GenBank/DDBJ databases">
        <title>Genomic Encyclopedia of Type Strains, Phase III (KMG-III): the genomes of soil and plant-associated and newly described type strains.</title>
        <authorList>
            <person name="Whitman W."/>
        </authorList>
    </citation>
    <scope>NUCLEOTIDE SEQUENCE [LARGE SCALE GENOMIC DNA]</scope>
    <source>
        <strain evidence="2 3">CECT 4462</strain>
    </source>
</reference>
<keyword evidence="3" id="KW-1185">Reference proteome</keyword>
<dbReference type="AlphaFoldDB" id="A0A839T3Y4"/>
<gene>
    <name evidence="2" type="ORF">FHR87_001591</name>
</gene>
<proteinExistence type="predicted"/>
<dbReference type="RefSeq" id="WP_183166151.1">
    <property type="nucleotide sequence ID" value="NZ_JACHXI010000006.1"/>
</dbReference>
<protein>
    <recommendedName>
        <fullName evidence="4">Fatty acid cis/trans isomerase</fullName>
    </recommendedName>
</protein>
<evidence type="ECO:0000256" key="1">
    <source>
        <dbReference type="SAM" id="SignalP"/>
    </source>
</evidence>
<dbReference type="EMBL" id="JACHXI010000006">
    <property type="protein sequence ID" value="MBB3103196.1"/>
    <property type="molecule type" value="Genomic_DNA"/>
</dbReference>
<evidence type="ECO:0008006" key="4">
    <source>
        <dbReference type="Google" id="ProtNLM"/>
    </source>
</evidence>
<feature type="signal peptide" evidence="1">
    <location>
        <begin position="1"/>
        <end position="19"/>
    </location>
</feature>
<dbReference type="InterPro" id="IPR010706">
    <property type="entry name" value="Fatty_acid_cis-trans_isomerase"/>
</dbReference>